<reference evidence="1" key="1">
    <citation type="journal article" date="2021" name="Proc. Natl. Acad. Sci. U.S.A.">
        <title>A Catalog of Tens of Thousands of Viruses from Human Metagenomes Reveals Hidden Associations with Chronic Diseases.</title>
        <authorList>
            <person name="Tisza M.J."/>
            <person name="Buck C.B."/>
        </authorList>
    </citation>
    <scope>NUCLEOTIDE SEQUENCE</scope>
    <source>
        <strain evidence="1">CtML55</strain>
    </source>
</reference>
<evidence type="ECO:0000313" key="1">
    <source>
        <dbReference type="EMBL" id="DAE30797.1"/>
    </source>
</evidence>
<protein>
    <submittedName>
        <fullName evidence="1">Uncharacterized protein</fullName>
    </submittedName>
</protein>
<dbReference type="EMBL" id="BK059105">
    <property type="protein sequence ID" value="DAE30797.1"/>
    <property type="molecule type" value="Genomic_DNA"/>
</dbReference>
<organism evidence="1">
    <name type="scientific">virus sp. ctML55</name>
    <dbReference type="NCBI Taxonomy" id="2827627"/>
    <lineage>
        <taxon>Viruses</taxon>
    </lineage>
</organism>
<sequence>MSIFKTTQNNLRLNSLKRILLYSLGFTPL</sequence>
<accession>A0A8S5RIA0</accession>
<name>A0A8S5RIA0_9VIRU</name>
<proteinExistence type="predicted"/>